<feature type="compositionally biased region" description="Basic and acidic residues" evidence="1">
    <location>
        <begin position="1"/>
        <end position="49"/>
    </location>
</feature>
<organism evidence="3 4">
    <name type="scientific">Rotaria sordida</name>
    <dbReference type="NCBI Taxonomy" id="392033"/>
    <lineage>
        <taxon>Eukaryota</taxon>
        <taxon>Metazoa</taxon>
        <taxon>Spiralia</taxon>
        <taxon>Gnathifera</taxon>
        <taxon>Rotifera</taxon>
        <taxon>Eurotatoria</taxon>
        <taxon>Bdelloidea</taxon>
        <taxon>Philodinida</taxon>
        <taxon>Philodinidae</taxon>
        <taxon>Rotaria</taxon>
    </lineage>
</organism>
<dbReference type="InterPro" id="IPR052196">
    <property type="entry name" value="Bact_Kbp"/>
</dbReference>
<dbReference type="EMBL" id="CAJNOH010000004">
    <property type="protein sequence ID" value="CAF0730795.1"/>
    <property type="molecule type" value="Genomic_DNA"/>
</dbReference>
<feature type="region of interest" description="Disordered" evidence="1">
    <location>
        <begin position="237"/>
        <end position="268"/>
    </location>
</feature>
<dbReference type="AlphaFoldDB" id="A0A813NBV0"/>
<evidence type="ECO:0000256" key="1">
    <source>
        <dbReference type="SAM" id="MobiDB-lite"/>
    </source>
</evidence>
<dbReference type="Proteomes" id="UP000663854">
    <property type="component" value="Unassembled WGS sequence"/>
</dbReference>
<feature type="compositionally biased region" description="Polar residues" evidence="1">
    <location>
        <begin position="250"/>
        <end position="262"/>
    </location>
</feature>
<accession>A0A813NBV0</accession>
<dbReference type="CDD" id="cd00118">
    <property type="entry name" value="LysM"/>
    <property type="match status" value="2"/>
</dbReference>
<proteinExistence type="predicted"/>
<feature type="region of interest" description="Disordered" evidence="1">
    <location>
        <begin position="1"/>
        <end position="118"/>
    </location>
</feature>
<comment type="caution">
    <text evidence="3">The sequence shown here is derived from an EMBL/GenBank/DDBJ whole genome shotgun (WGS) entry which is preliminary data.</text>
</comment>
<dbReference type="PANTHER" id="PTHR34700">
    <property type="entry name" value="POTASSIUM BINDING PROTEIN KBP"/>
    <property type="match status" value="1"/>
</dbReference>
<feature type="compositionally biased region" description="Low complexity" evidence="1">
    <location>
        <begin position="53"/>
        <end position="109"/>
    </location>
</feature>
<sequence>MAAKHDIKHDAAPKADAANHHKPEQLAKADPKAHAKPEARTHKTFDRTSHSVKATNHTTGHAANHTAKAAPSAKPQAEAQQPQELNPQQQFEQQQAQQQQMQQQQEVAQNNPAGDQTQAALEPRSYTIRSGDNLWNIAKDNLGDATKWNDIYKMNADVLGANPELIRPGTTIQLPGAPGTDIASAANPGATGTYTVQSGDTLWDIAHDQLGDATKWGDIYKANSELIGSNPGMIHPGQQLQLGTADPSAQLASASPAGQTLASAAPGQVAGQLPQTNVEVQTTAQAPIETYGAEAGMPQDGLSQQAMQQQAMQQPQAMPAQQMQQTSSTMSNYEAMPVQRINNLPDPASLGEKVIPAKAQPDVLIQPAHAATPGQFETGKSAVNTNLANDMLNFMKKRR</sequence>
<feature type="compositionally biased region" description="Low complexity" evidence="1">
    <location>
        <begin position="304"/>
        <end position="325"/>
    </location>
</feature>
<dbReference type="InterPro" id="IPR018392">
    <property type="entry name" value="LysM"/>
</dbReference>
<name>A0A813NBV0_9BILA</name>
<dbReference type="InterPro" id="IPR036779">
    <property type="entry name" value="LysM_dom_sf"/>
</dbReference>
<gene>
    <name evidence="3" type="ORF">PYM288_LOCUS942</name>
</gene>
<dbReference type="SMART" id="SM00257">
    <property type="entry name" value="LysM"/>
    <property type="match status" value="2"/>
</dbReference>
<dbReference type="PROSITE" id="PS51782">
    <property type="entry name" value="LYSM"/>
    <property type="match status" value="2"/>
</dbReference>
<feature type="domain" description="LysM" evidence="2">
    <location>
        <begin position="192"/>
        <end position="242"/>
    </location>
</feature>
<dbReference type="Pfam" id="PF01476">
    <property type="entry name" value="LysM"/>
    <property type="match status" value="2"/>
</dbReference>
<dbReference type="SUPFAM" id="SSF54106">
    <property type="entry name" value="LysM domain"/>
    <property type="match status" value="2"/>
</dbReference>
<feature type="region of interest" description="Disordered" evidence="1">
    <location>
        <begin position="294"/>
        <end position="329"/>
    </location>
</feature>
<reference evidence="3" key="1">
    <citation type="submission" date="2021-02" db="EMBL/GenBank/DDBJ databases">
        <authorList>
            <person name="Nowell W R."/>
        </authorList>
    </citation>
    <scope>NUCLEOTIDE SEQUENCE</scope>
</reference>
<evidence type="ECO:0000313" key="4">
    <source>
        <dbReference type="Proteomes" id="UP000663854"/>
    </source>
</evidence>
<evidence type="ECO:0000313" key="3">
    <source>
        <dbReference type="EMBL" id="CAF0730795.1"/>
    </source>
</evidence>
<protein>
    <recommendedName>
        <fullName evidence="2">LysM domain-containing protein</fullName>
    </recommendedName>
</protein>
<dbReference type="PANTHER" id="PTHR34700:SF4">
    <property type="entry name" value="PHAGE-LIKE ELEMENT PBSX PROTEIN XKDP"/>
    <property type="match status" value="1"/>
</dbReference>
<dbReference type="Gene3D" id="3.10.350.10">
    <property type="entry name" value="LysM domain"/>
    <property type="match status" value="2"/>
</dbReference>
<feature type="domain" description="LysM" evidence="2">
    <location>
        <begin position="124"/>
        <end position="174"/>
    </location>
</feature>
<evidence type="ECO:0000259" key="2">
    <source>
        <dbReference type="PROSITE" id="PS51782"/>
    </source>
</evidence>